<organism evidence="2 3">
    <name type="scientific">Sphingomonas aurea</name>
    <dbReference type="NCBI Taxonomy" id="3063994"/>
    <lineage>
        <taxon>Bacteria</taxon>
        <taxon>Pseudomonadati</taxon>
        <taxon>Pseudomonadota</taxon>
        <taxon>Alphaproteobacteria</taxon>
        <taxon>Sphingomonadales</taxon>
        <taxon>Sphingomonadaceae</taxon>
        <taxon>Sphingomonas</taxon>
    </lineage>
</organism>
<evidence type="ECO:0008006" key="4">
    <source>
        <dbReference type="Google" id="ProtNLM"/>
    </source>
</evidence>
<comment type="caution">
    <text evidence="2">The sequence shown here is derived from an EMBL/GenBank/DDBJ whole genome shotgun (WGS) entry which is preliminary data.</text>
</comment>
<evidence type="ECO:0000313" key="2">
    <source>
        <dbReference type="EMBL" id="MDP1026505.1"/>
    </source>
</evidence>
<keyword evidence="1" id="KW-0812">Transmembrane</keyword>
<name>A0ABT9EHQ3_9SPHN</name>
<sequence length="67" mass="7876">MLIEAIVLGVAILALLAAALLWGERIERRRRARWWHDYFHGGGLARALIRRWNGTRRLTYRPPEKPD</sequence>
<gene>
    <name evidence="2" type="ORF">Q5H91_04715</name>
</gene>
<proteinExistence type="predicted"/>
<dbReference type="RefSeq" id="WP_305172062.1">
    <property type="nucleotide sequence ID" value="NZ_JAUUDS010000001.1"/>
</dbReference>
<dbReference type="Proteomes" id="UP001230685">
    <property type="component" value="Unassembled WGS sequence"/>
</dbReference>
<evidence type="ECO:0000313" key="3">
    <source>
        <dbReference type="Proteomes" id="UP001230685"/>
    </source>
</evidence>
<keyword evidence="3" id="KW-1185">Reference proteome</keyword>
<protein>
    <recommendedName>
        <fullName evidence="4">Cellulose biosynthesis protein BcsF</fullName>
    </recommendedName>
</protein>
<reference evidence="2 3" key="1">
    <citation type="submission" date="2023-07" db="EMBL/GenBank/DDBJ databases">
        <authorList>
            <person name="Kim M.K."/>
        </authorList>
    </citation>
    <scope>NUCLEOTIDE SEQUENCE [LARGE SCALE GENOMIC DNA]</scope>
    <source>
        <strain evidence="2 3">KR1UV-12</strain>
    </source>
</reference>
<accession>A0ABT9EHQ3</accession>
<feature type="transmembrane region" description="Helical" evidence="1">
    <location>
        <begin position="6"/>
        <end position="23"/>
    </location>
</feature>
<evidence type="ECO:0000256" key="1">
    <source>
        <dbReference type="SAM" id="Phobius"/>
    </source>
</evidence>
<keyword evidence="1" id="KW-1133">Transmembrane helix</keyword>
<keyword evidence="1" id="KW-0472">Membrane</keyword>
<dbReference type="EMBL" id="JAUUDS010000001">
    <property type="protein sequence ID" value="MDP1026505.1"/>
    <property type="molecule type" value="Genomic_DNA"/>
</dbReference>